<accession>A0A1J4K5H5</accession>
<reference evidence="3" key="1">
    <citation type="submission" date="2016-10" db="EMBL/GenBank/DDBJ databases">
        <authorList>
            <person name="Benchimol M."/>
            <person name="Almeida L.G."/>
            <person name="Vasconcelos A.T."/>
            <person name="Perreira-Neves A."/>
            <person name="Rosa I.A."/>
            <person name="Tasca T."/>
            <person name="Bogo M.R."/>
            <person name="de Souza W."/>
        </authorList>
    </citation>
    <scope>NUCLEOTIDE SEQUENCE [LARGE SCALE GENOMIC DNA]</scope>
    <source>
        <strain evidence="3">K</strain>
    </source>
</reference>
<gene>
    <name evidence="3" type="ORF">TRFO_27428</name>
</gene>
<evidence type="ECO:0000256" key="2">
    <source>
        <dbReference type="ARBA" id="ARBA00022737"/>
    </source>
</evidence>
<dbReference type="EMBL" id="MLAK01000774">
    <property type="protein sequence ID" value="OHT04980.1"/>
    <property type="molecule type" value="Genomic_DNA"/>
</dbReference>
<dbReference type="InterPro" id="IPR032675">
    <property type="entry name" value="LRR_dom_sf"/>
</dbReference>
<dbReference type="OrthoDB" id="6334211at2759"/>
<keyword evidence="4" id="KW-1185">Reference proteome</keyword>
<dbReference type="Proteomes" id="UP000179807">
    <property type="component" value="Unassembled WGS sequence"/>
</dbReference>
<dbReference type="PROSITE" id="PS51450">
    <property type="entry name" value="LRR"/>
    <property type="match status" value="1"/>
</dbReference>
<keyword evidence="2" id="KW-0677">Repeat</keyword>
<protein>
    <recommendedName>
        <fullName evidence="5">Leucine Rich Repeat family protein</fullName>
    </recommendedName>
</protein>
<dbReference type="PANTHER" id="PTHR18849:SF0">
    <property type="entry name" value="CILIA- AND FLAGELLA-ASSOCIATED PROTEIN 410-RELATED"/>
    <property type="match status" value="1"/>
</dbReference>
<organism evidence="3 4">
    <name type="scientific">Tritrichomonas foetus</name>
    <dbReference type="NCBI Taxonomy" id="1144522"/>
    <lineage>
        <taxon>Eukaryota</taxon>
        <taxon>Metamonada</taxon>
        <taxon>Parabasalia</taxon>
        <taxon>Tritrichomonadida</taxon>
        <taxon>Tritrichomonadidae</taxon>
        <taxon>Tritrichomonas</taxon>
    </lineage>
</organism>
<evidence type="ECO:0000313" key="4">
    <source>
        <dbReference type="Proteomes" id="UP000179807"/>
    </source>
</evidence>
<dbReference type="Gene3D" id="3.80.10.10">
    <property type="entry name" value="Ribonuclease Inhibitor"/>
    <property type="match status" value="1"/>
</dbReference>
<evidence type="ECO:0008006" key="5">
    <source>
        <dbReference type="Google" id="ProtNLM"/>
    </source>
</evidence>
<dbReference type="AlphaFoldDB" id="A0A1J4K5H5"/>
<dbReference type="SUPFAM" id="SSF52058">
    <property type="entry name" value="L domain-like"/>
    <property type="match status" value="1"/>
</dbReference>
<sequence length="257" mass="29249">MSMISPSKSPFTRKPNATLKALTPRKSSKLSTIQGVSLTSVKNNNNEPQLDFADQIVHVKQQLFSLTSLKIGPNTKMLDVSNNELVDFKGLPSLQRLTRLVVSNNNIATLFNLPPLPMLRTIEIDNTPFVSQEYYRISLILMCPSLHKINGELVKPSERKVAKEYLPECVNLLRTGWVMKYPPPSQEQIIVMKRKLAKKIAMKAPKKNEGAVPKAIFRTVKNQSVMYNDCLKAQREEISKLEEELAKLEAKYQEEYY</sequence>
<dbReference type="InterPro" id="IPR001611">
    <property type="entry name" value="Leu-rich_rpt"/>
</dbReference>
<dbReference type="VEuPathDB" id="TrichDB:TRFO_27428"/>
<comment type="caution">
    <text evidence="3">The sequence shown here is derived from an EMBL/GenBank/DDBJ whole genome shotgun (WGS) entry which is preliminary data.</text>
</comment>
<dbReference type="RefSeq" id="XP_068358116.1">
    <property type="nucleotide sequence ID" value="XM_068505539.1"/>
</dbReference>
<dbReference type="GeneID" id="94840243"/>
<dbReference type="PANTHER" id="PTHR18849">
    <property type="entry name" value="LEUCINE RICH REPEAT PROTEIN"/>
    <property type="match status" value="1"/>
</dbReference>
<name>A0A1J4K5H5_9EUKA</name>
<evidence type="ECO:0000313" key="3">
    <source>
        <dbReference type="EMBL" id="OHT04980.1"/>
    </source>
</evidence>
<keyword evidence="1" id="KW-0433">Leucine-rich repeat</keyword>
<evidence type="ECO:0000256" key="1">
    <source>
        <dbReference type="ARBA" id="ARBA00022614"/>
    </source>
</evidence>
<proteinExistence type="predicted"/>